<reference evidence="3" key="1">
    <citation type="submission" date="2025-08" db="UniProtKB">
        <authorList>
            <consortium name="RefSeq"/>
        </authorList>
    </citation>
    <scope>IDENTIFICATION</scope>
    <source>
        <tissue evidence="3">Whole sample</tissue>
    </source>
</reference>
<evidence type="ECO:0000313" key="3">
    <source>
        <dbReference type="RefSeq" id="XP_022312837.1"/>
    </source>
</evidence>
<organism evidence="2 3">
    <name type="scientific">Crassostrea virginica</name>
    <name type="common">Eastern oyster</name>
    <dbReference type="NCBI Taxonomy" id="6565"/>
    <lineage>
        <taxon>Eukaryota</taxon>
        <taxon>Metazoa</taxon>
        <taxon>Spiralia</taxon>
        <taxon>Lophotrochozoa</taxon>
        <taxon>Mollusca</taxon>
        <taxon>Bivalvia</taxon>
        <taxon>Autobranchia</taxon>
        <taxon>Pteriomorphia</taxon>
        <taxon>Ostreida</taxon>
        <taxon>Ostreoidea</taxon>
        <taxon>Ostreidae</taxon>
        <taxon>Crassostrea</taxon>
    </lineage>
</organism>
<dbReference type="Proteomes" id="UP000694844">
    <property type="component" value="Chromosome 10"/>
</dbReference>
<feature type="compositionally biased region" description="Basic residues" evidence="1">
    <location>
        <begin position="1"/>
        <end position="13"/>
    </location>
</feature>
<name>A0A8B8CAQ0_CRAVI</name>
<accession>A0A8B8CAQ0</accession>
<evidence type="ECO:0000313" key="2">
    <source>
        <dbReference type="Proteomes" id="UP000694844"/>
    </source>
</evidence>
<dbReference type="GeneID" id="111117892"/>
<feature type="compositionally biased region" description="Low complexity" evidence="1">
    <location>
        <begin position="29"/>
        <end position="43"/>
    </location>
</feature>
<sequence length="149" mass="16023">MPKRKSLTGRVQRKKDAERKRQKRHESFPRSSPDEAPSDSSAPQGDGGVAAPGTECGSIGLPPATLKPLARVQASPREKMHSTAPRLAPPRGSRLIAPKRKVASPDSPAWVCTPARVPESDIWMMSDSAGQAQLIPPKGEMVSKALKKM</sequence>
<keyword evidence="2" id="KW-1185">Reference proteome</keyword>
<evidence type="ECO:0000256" key="1">
    <source>
        <dbReference type="SAM" id="MobiDB-lite"/>
    </source>
</evidence>
<dbReference type="KEGG" id="cvn:111117892"/>
<proteinExistence type="predicted"/>
<protein>
    <submittedName>
        <fullName evidence="3">Uncharacterized protein LOC111117892</fullName>
    </submittedName>
</protein>
<dbReference type="RefSeq" id="XP_022312837.1">
    <property type="nucleotide sequence ID" value="XM_022457129.1"/>
</dbReference>
<gene>
    <name evidence="3" type="primary">LOC111117892</name>
</gene>
<dbReference type="OrthoDB" id="6204617at2759"/>
<dbReference type="AlphaFoldDB" id="A0A8B8CAQ0"/>
<feature type="region of interest" description="Disordered" evidence="1">
    <location>
        <begin position="1"/>
        <end position="94"/>
    </location>
</feature>